<keyword evidence="1" id="KW-0472">Membrane</keyword>
<dbReference type="Proteomes" id="UP000856143">
    <property type="component" value="Unassembled WGS sequence"/>
</dbReference>
<dbReference type="RefSeq" id="WP_126488885.1">
    <property type="nucleotide sequence ID" value="NZ_CABIZQ010000004.1"/>
</dbReference>
<evidence type="ECO:0000313" key="2">
    <source>
        <dbReference type="EMBL" id="HAT1684311.1"/>
    </source>
</evidence>
<dbReference type="EMBL" id="DACSEO010000093">
    <property type="protein sequence ID" value="HAT1684311.1"/>
    <property type="molecule type" value="Genomic_DNA"/>
</dbReference>
<keyword evidence="1" id="KW-1133">Transmembrane helix</keyword>
<feature type="transmembrane region" description="Helical" evidence="1">
    <location>
        <begin position="71"/>
        <end position="90"/>
    </location>
</feature>
<keyword evidence="1" id="KW-0812">Transmembrane</keyword>
<sequence>MSIKKHTFSSSKKAKTACKTFTWLITGLYFIYLIGSIVVDNRLPILFVLPIIYGLSLAVHTYKTHKAILKYGSDCALFFVAAITSAYLVINTTNEKVDFFDNYMKNVIGFLITNSFAVAAAIRFYISLVDLLKVYNWFKK</sequence>
<gene>
    <name evidence="2" type="ORF">I8Y21_005093</name>
</gene>
<evidence type="ECO:0000256" key="1">
    <source>
        <dbReference type="SAM" id="Phobius"/>
    </source>
</evidence>
<feature type="transmembrane region" description="Helical" evidence="1">
    <location>
        <begin position="21"/>
        <end position="39"/>
    </location>
</feature>
<comment type="caution">
    <text evidence="2">The sequence shown here is derived from an EMBL/GenBank/DDBJ whole genome shotgun (WGS) entry which is preliminary data.</text>
</comment>
<dbReference type="AlphaFoldDB" id="A0AAN5LDW8"/>
<protein>
    <submittedName>
        <fullName evidence="2">Uncharacterized protein</fullName>
    </submittedName>
</protein>
<accession>A0AAN5LDW8</accession>
<name>A0AAN5LDW8_KLEOX</name>
<organism evidence="2 3">
    <name type="scientific">Klebsiella oxytoca</name>
    <dbReference type="NCBI Taxonomy" id="571"/>
    <lineage>
        <taxon>Bacteria</taxon>
        <taxon>Pseudomonadati</taxon>
        <taxon>Pseudomonadota</taxon>
        <taxon>Gammaproteobacteria</taxon>
        <taxon>Enterobacterales</taxon>
        <taxon>Enterobacteriaceae</taxon>
        <taxon>Klebsiella/Raoultella group</taxon>
        <taxon>Klebsiella</taxon>
    </lineage>
</organism>
<proteinExistence type="predicted"/>
<evidence type="ECO:0000313" key="3">
    <source>
        <dbReference type="Proteomes" id="UP000856143"/>
    </source>
</evidence>
<reference evidence="2" key="2">
    <citation type="submission" date="2020-11" db="EMBL/GenBank/DDBJ databases">
        <authorList>
            <consortium name="NCBI Pathogen Detection Project"/>
        </authorList>
    </citation>
    <scope>NUCLEOTIDE SEQUENCE</scope>
    <source>
        <strain evidence="2">R404</strain>
    </source>
</reference>
<feature type="transmembrane region" description="Helical" evidence="1">
    <location>
        <begin position="45"/>
        <end position="62"/>
    </location>
</feature>
<feature type="transmembrane region" description="Helical" evidence="1">
    <location>
        <begin position="110"/>
        <end position="132"/>
    </location>
</feature>
<reference evidence="2" key="1">
    <citation type="journal article" date="2018" name="Genome Biol.">
        <title>SKESA: strategic k-mer extension for scrupulous assemblies.</title>
        <authorList>
            <person name="Souvorov A."/>
            <person name="Agarwala R."/>
            <person name="Lipman D.J."/>
        </authorList>
    </citation>
    <scope>NUCLEOTIDE SEQUENCE</scope>
    <source>
        <strain evidence="2">R404</strain>
    </source>
</reference>